<dbReference type="KEGG" id="oca:OCAR_7659"/>
<name>B6JK02_AFIC5</name>
<reference evidence="3 4" key="1">
    <citation type="journal article" date="2011" name="J. Bacteriol.">
        <title>Complete genome sequences of the chemolithoautotrophic Oligotropha carboxidovorans strains OM4 and OM5.</title>
        <authorList>
            <person name="Volland S."/>
            <person name="Rachinger M."/>
            <person name="Strittmatter A."/>
            <person name="Daniel R."/>
            <person name="Gottschalk G."/>
            <person name="Meyer O."/>
        </authorList>
    </citation>
    <scope>NUCLEOTIDE SEQUENCE [LARGE SCALE GENOMIC DNA]</scope>
    <source>
        <strain evidence="4">ATCC 49405 / DSM 1227 / KCTC 32145 / OM5</strain>
        <plasmid evidence="3">pOC167</plasmid>
    </source>
</reference>
<protein>
    <recommendedName>
        <fullName evidence="2">Helicase C-terminal domain-containing protein</fullName>
    </recommendedName>
</protein>
<dbReference type="CDD" id="cd18785">
    <property type="entry name" value="SF2_C"/>
    <property type="match status" value="1"/>
</dbReference>
<dbReference type="PROSITE" id="PS51194">
    <property type="entry name" value="HELICASE_CTER"/>
    <property type="match status" value="1"/>
</dbReference>
<dbReference type="EMBL" id="CP002828">
    <property type="protein sequence ID" value="AEI08352.1"/>
    <property type="molecule type" value="Genomic_DNA"/>
</dbReference>
<evidence type="ECO:0000256" key="1">
    <source>
        <dbReference type="SAM" id="MobiDB-lite"/>
    </source>
</evidence>
<dbReference type="Proteomes" id="UP000007730">
    <property type="component" value="Plasmid pOC167"/>
</dbReference>
<gene>
    <name evidence="3" type="ordered locus">OCA5_pOC16701560</name>
</gene>
<dbReference type="Pfam" id="PF00271">
    <property type="entry name" value="Helicase_C"/>
    <property type="match status" value="1"/>
</dbReference>
<feature type="domain" description="Helicase C-terminal" evidence="2">
    <location>
        <begin position="1133"/>
        <end position="1311"/>
    </location>
</feature>
<dbReference type="eggNOG" id="COG1205">
    <property type="taxonomic scope" value="Bacteria"/>
</dbReference>
<dbReference type="PATRIC" id="fig|504832.7.peg.3861"/>
<dbReference type="RefSeq" id="WP_012564781.1">
    <property type="nucleotide sequence ID" value="NC_011386.1"/>
</dbReference>
<geneLocation type="plasmid" evidence="3 4">
    <name>pOC167</name>
</geneLocation>
<organism evidence="3 4">
    <name type="scientific">Afipia carboxidovorans (strain ATCC 49405 / DSM 1227 / KCTC 32145 / OM5)</name>
    <name type="common">Oligotropha carboxidovorans</name>
    <dbReference type="NCBI Taxonomy" id="504832"/>
    <lineage>
        <taxon>Bacteria</taxon>
        <taxon>Pseudomonadati</taxon>
        <taxon>Pseudomonadota</taxon>
        <taxon>Alphaproteobacteria</taxon>
        <taxon>Hyphomicrobiales</taxon>
        <taxon>Nitrobacteraceae</taxon>
        <taxon>Afipia</taxon>
    </lineage>
</organism>
<dbReference type="eggNOG" id="COG1201">
    <property type="taxonomic scope" value="Bacteria"/>
</dbReference>
<dbReference type="SMART" id="SM00490">
    <property type="entry name" value="HELICc"/>
    <property type="match status" value="1"/>
</dbReference>
<dbReference type="HOGENOM" id="CLU_004880_1_0_5"/>
<dbReference type="InterPro" id="IPR001650">
    <property type="entry name" value="Helicase_C-like"/>
</dbReference>
<evidence type="ECO:0000313" key="4">
    <source>
        <dbReference type="Proteomes" id="UP000007730"/>
    </source>
</evidence>
<sequence length="1479" mass="163230">MTDLRFPNGNDVSHTTKEAVASAILHQTYDRLRGAGPTGRVIYREKPSRVIHTQHLLPRRQPSSVAVTYAEKDDVTSPVHVGTTGLTFQIADRTHATITVGLKACIYLRMLPSAADLSAAKVVFRLSKNARSVILRHRREALKRAEDENRAILGEDGRKSPKWLDIKNRVTEEAEASALLELGITGAILQSPARQDVLVSILAEGDEEPNADDPAVEEEASAATDAGEQPVDGLSDTALDADDQTVQTAAAGDGDTLKAFEFAVAPGDANSPPDALIEREQIPQKWLRVPVDLGAFRIELSRSAAEIDRDLADFNAEMLRRVEAVIDAWQQDADPEIGGMPWGFPGGRGTQSRTISPADVVAWDLTLAALRTNRRLARPTIIPVLEYENLEDPLRPDERTVRIILANESDLLDAKLALARETDSTLYQVEMSVAFDAGVHRPIRLDRIAPSYRYNRYLAHDALGINCGVRRRGLTDPTVLETTSLPVYFQPLIRQFDLPTPPNFDALGSNDGGLDVVKGLLGAFDDWLADVEASKPYGRSLDPLVDAADYAREKAQFESIDLRGWSGERDAIARGVAILEKAFAAQTAGKAPTDPEVIPLTAWRFMNQAFGQFWKEKNASVEGWRLFQIAFILSQIPAIVSRIECWKDSAAISAKDDREASLLYFSTGGGKSESFFGLLVFCLAFDRLRGKHHGVTALVRYPLRLLTSQQAQRLSQVLAAAHKVRWAWQREGLDLKGADFDIGFWVGGGNTPNNRSVRGFSEIPTLAKNDWDEVSRRRGDYSIYLKKWVRLSSCPYCSGALTGADGKKTSTIGLRRFREGPPPEERLAHCCFNRECAWNRRHSAIDAPHPLSIHIMDSDIYAYAPAVLLGTVDKLALIGQSARTLIRVLGMFGFAAWQHRDSGRLVSPWQRDQFQRGPDASGCQGVFPFYADGKKLFFDPYPVLEIQDEAHLLDESLGTFSGLFETTFLHALRTLSPLLADQVVKENGVARPPRIVAASATVSDPARQIDQIYQRQVVLFPQPGPDLYESFYARLREPSSGDAARDASDNAEHRTPTRRRYVSLMTNGRTHTAATVAILSAFHLTITQVLKALLEGDDAARWNVREALAAALPSDIFRDGHRAALLDRTVGHSEIAYAVDLDRIALLYVTNKKGGDNVKAALQDVIRRDHKLAGIDDIPGVRTALITGAIDAGLINAIVAEAGQKPKVGSPFKPEVLKHSLRGVIATSAISHGVDVDEFNMMFFAGQPSDIAEYIQASSRVGRTHVGTSILIPTPQQRRDRYIVEIHDIFHRFLERMIDAAPVERWAENAITRTLASFLQLKICGVDYIRDMSRARTNTDKAALAEPDNVGEIGERSRTDHINLLDELCKFVVDGIGLEHGTSPLNKDFYRQRINQLFHDATTAMEQSNWRTENLDSFFKQPGAPLNRPMTSLRDVNEAGSIEGGFGTGSDSIRRSDLGRVMSALMRGNNSWTAGETGE</sequence>
<dbReference type="SUPFAM" id="SSF52540">
    <property type="entry name" value="P-loop containing nucleoside triphosphate hydrolases"/>
    <property type="match status" value="1"/>
</dbReference>
<keyword evidence="3" id="KW-0614">Plasmid</keyword>
<dbReference type="Gene3D" id="3.40.50.300">
    <property type="entry name" value="P-loop containing nucleotide triphosphate hydrolases"/>
    <property type="match status" value="1"/>
</dbReference>
<dbReference type="InterPro" id="IPR027417">
    <property type="entry name" value="P-loop_NTPase"/>
</dbReference>
<dbReference type="KEGG" id="ocg:OCA5_pOC16701560"/>
<accession>B6JK02</accession>
<feature type="compositionally biased region" description="Acidic residues" evidence="1">
    <location>
        <begin position="206"/>
        <end position="220"/>
    </location>
</feature>
<evidence type="ECO:0000313" key="3">
    <source>
        <dbReference type="EMBL" id="AEI08352.1"/>
    </source>
</evidence>
<dbReference type="OrthoDB" id="713315at2"/>
<keyword evidence="4" id="KW-1185">Reference proteome</keyword>
<feature type="region of interest" description="Disordered" evidence="1">
    <location>
        <begin position="206"/>
        <end position="234"/>
    </location>
</feature>
<proteinExistence type="predicted"/>
<evidence type="ECO:0000259" key="2">
    <source>
        <dbReference type="PROSITE" id="PS51194"/>
    </source>
</evidence>